<dbReference type="AlphaFoldDB" id="A0A245ZTQ5"/>
<organism evidence="6 7">
    <name type="scientific">Sphingomonas dokdonensis</name>
    <dbReference type="NCBI Taxonomy" id="344880"/>
    <lineage>
        <taxon>Bacteria</taxon>
        <taxon>Pseudomonadati</taxon>
        <taxon>Pseudomonadota</taxon>
        <taxon>Alphaproteobacteria</taxon>
        <taxon>Sphingomonadales</taxon>
        <taxon>Sphingomonadaceae</taxon>
        <taxon>Sphingomonas</taxon>
    </lineage>
</organism>
<sequence>MNESKSDRSLVRGEPVRLRVIEAAERLLRQGKAEFSMRELAAEAGVSFATPFNQFGSKAAIMHAISARRVELMNARFRKAAPPGDALDRVLVAVNTAVSVMLEEPVVNRSVMGWIGTASPAAGTALARSEAFWALALAFGDGLAPAARKQAMLTLPRQLAFGFRGVLSFWTAGELADDDLAARAREMAVAILLGVVDGQRESIGSPAQQEPE</sequence>
<dbReference type="PANTHER" id="PTHR30055:SF234">
    <property type="entry name" value="HTH-TYPE TRANSCRIPTIONAL REGULATOR BETI"/>
    <property type="match status" value="1"/>
</dbReference>
<dbReference type="PROSITE" id="PS50977">
    <property type="entry name" value="HTH_TETR_2"/>
    <property type="match status" value="1"/>
</dbReference>
<dbReference type="EMBL" id="NBBI01000001">
    <property type="protein sequence ID" value="OWK33135.1"/>
    <property type="molecule type" value="Genomic_DNA"/>
</dbReference>
<evidence type="ECO:0000256" key="4">
    <source>
        <dbReference type="PROSITE-ProRule" id="PRU00335"/>
    </source>
</evidence>
<evidence type="ECO:0000256" key="1">
    <source>
        <dbReference type="ARBA" id="ARBA00023015"/>
    </source>
</evidence>
<evidence type="ECO:0000256" key="3">
    <source>
        <dbReference type="ARBA" id="ARBA00023163"/>
    </source>
</evidence>
<dbReference type="Proteomes" id="UP000197290">
    <property type="component" value="Unassembled WGS sequence"/>
</dbReference>
<dbReference type="InterPro" id="IPR050109">
    <property type="entry name" value="HTH-type_TetR-like_transc_reg"/>
</dbReference>
<feature type="DNA-binding region" description="H-T-H motif" evidence="4">
    <location>
        <begin position="36"/>
        <end position="55"/>
    </location>
</feature>
<dbReference type="Gene3D" id="1.10.357.10">
    <property type="entry name" value="Tetracycline Repressor, domain 2"/>
    <property type="match status" value="1"/>
</dbReference>
<feature type="domain" description="HTH tetR-type" evidence="5">
    <location>
        <begin position="14"/>
        <end position="73"/>
    </location>
</feature>
<dbReference type="GO" id="GO:0003700">
    <property type="term" value="F:DNA-binding transcription factor activity"/>
    <property type="evidence" value="ECO:0007669"/>
    <property type="project" value="TreeGrafter"/>
</dbReference>
<protein>
    <submittedName>
        <fullName evidence="6">Bacterial regulatory protein, tetR family</fullName>
    </submittedName>
</protein>
<name>A0A245ZTQ5_9SPHN</name>
<dbReference type="InterPro" id="IPR009057">
    <property type="entry name" value="Homeodomain-like_sf"/>
</dbReference>
<evidence type="ECO:0000313" key="7">
    <source>
        <dbReference type="Proteomes" id="UP000197290"/>
    </source>
</evidence>
<dbReference type="GO" id="GO:0000976">
    <property type="term" value="F:transcription cis-regulatory region binding"/>
    <property type="evidence" value="ECO:0007669"/>
    <property type="project" value="TreeGrafter"/>
</dbReference>
<dbReference type="OrthoDB" id="7185252at2"/>
<comment type="caution">
    <text evidence="6">The sequence shown here is derived from an EMBL/GenBank/DDBJ whole genome shotgun (WGS) entry which is preliminary data.</text>
</comment>
<dbReference type="RefSeq" id="WP_088365450.1">
    <property type="nucleotide sequence ID" value="NZ_NBBI01000001.1"/>
</dbReference>
<evidence type="ECO:0000313" key="6">
    <source>
        <dbReference type="EMBL" id="OWK33135.1"/>
    </source>
</evidence>
<reference evidence="6 7" key="1">
    <citation type="submission" date="2017-03" db="EMBL/GenBank/DDBJ databases">
        <title>Genome sequence of Sphingomonas dokdonensis DSM 21029.</title>
        <authorList>
            <person name="Poehlein A."/>
            <person name="Wuebbeler J.H."/>
            <person name="Steinbuechel A."/>
            <person name="Daniel R."/>
        </authorList>
    </citation>
    <scope>NUCLEOTIDE SEQUENCE [LARGE SCALE GENOMIC DNA]</scope>
    <source>
        <strain evidence="6 7">DSM 21029</strain>
    </source>
</reference>
<evidence type="ECO:0000256" key="2">
    <source>
        <dbReference type="ARBA" id="ARBA00023125"/>
    </source>
</evidence>
<keyword evidence="2 4" id="KW-0238">DNA-binding</keyword>
<keyword evidence="1" id="KW-0805">Transcription regulation</keyword>
<dbReference type="Pfam" id="PF00440">
    <property type="entry name" value="TetR_N"/>
    <property type="match status" value="1"/>
</dbReference>
<accession>A0A245ZTQ5</accession>
<gene>
    <name evidence="6" type="ORF">SPDO_00090</name>
</gene>
<evidence type="ECO:0000259" key="5">
    <source>
        <dbReference type="PROSITE" id="PS50977"/>
    </source>
</evidence>
<proteinExistence type="predicted"/>
<dbReference type="InterPro" id="IPR001647">
    <property type="entry name" value="HTH_TetR"/>
</dbReference>
<keyword evidence="3" id="KW-0804">Transcription</keyword>
<dbReference type="SUPFAM" id="SSF46689">
    <property type="entry name" value="Homeodomain-like"/>
    <property type="match status" value="1"/>
</dbReference>
<keyword evidence="7" id="KW-1185">Reference proteome</keyword>
<dbReference type="PANTHER" id="PTHR30055">
    <property type="entry name" value="HTH-TYPE TRANSCRIPTIONAL REGULATOR RUTR"/>
    <property type="match status" value="1"/>
</dbReference>